<gene>
    <name evidence="6" type="primary">BEGAIN</name>
</gene>
<feature type="region of interest" description="Disordered" evidence="5">
    <location>
        <begin position="515"/>
        <end position="563"/>
    </location>
</feature>
<dbReference type="EMBL" id="AGCU01164452">
    <property type="status" value="NOT_ANNOTATED_CDS"/>
    <property type="molecule type" value="Genomic_DNA"/>
</dbReference>
<dbReference type="PANTHER" id="PTHR28664">
    <property type="entry name" value="TIGHT JUNCTION-ASSOCIATED PROTEIN 1"/>
    <property type="match status" value="1"/>
</dbReference>
<feature type="compositionally biased region" description="Basic and acidic residues" evidence="5">
    <location>
        <begin position="178"/>
        <end position="190"/>
    </location>
</feature>
<dbReference type="GO" id="GO:0045202">
    <property type="term" value="C:synapse"/>
    <property type="evidence" value="ECO:0007669"/>
    <property type="project" value="TreeGrafter"/>
</dbReference>
<dbReference type="HOGENOM" id="CLU_020017_1_1_1"/>
<dbReference type="eggNOG" id="ENOG502QUGW">
    <property type="taxonomic scope" value="Eukaryota"/>
</dbReference>
<organism evidence="6 7">
    <name type="scientific">Pelodiscus sinensis</name>
    <name type="common">Chinese softshell turtle</name>
    <name type="synonym">Trionyx sinensis</name>
    <dbReference type="NCBI Taxonomy" id="13735"/>
    <lineage>
        <taxon>Eukaryota</taxon>
        <taxon>Metazoa</taxon>
        <taxon>Chordata</taxon>
        <taxon>Craniata</taxon>
        <taxon>Vertebrata</taxon>
        <taxon>Euteleostomi</taxon>
        <taxon>Archelosauria</taxon>
        <taxon>Testudinata</taxon>
        <taxon>Testudines</taxon>
        <taxon>Cryptodira</taxon>
        <taxon>Trionychia</taxon>
        <taxon>Trionychidae</taxon>
        <taxon>Pelodiscus</taxon>
    </lineage>
</organism>
<evidence type="ECO:0000256" key="2">
    <source>
        <dbReference type="ARBA" id="ARBA00022553"/>
    </source>
</evidence>
<dbReference type="EMBL" id="AGCU01164454">
    <property type="status" value="NOT_ANNOTATED_CDS"/>
    <property type="molecule type" value="Genomic_DNA"/>
</dbReference>
<dbReference type="Proteomes" id="UP000007267">
    <property type="component" value="Unassembled WGS sequence"/>
</dbReference>
<reference evidence="7" key="1">
    <citation type="submission" date="2011-10" db="EMBL/GenBank/DDBJ databases">
        <authorList>
            <consortium name="Soft-shell Turtle Genome Consortium"/>
        </authorList>
    </citation>
    <scope>NUCLEOTIDE SEQUENCE [LARGE SCALE GENOMIC DNA]</scope>
    <source>
        <strain evidence="7">Daiwa-1</strain>
    </source>
</reference>
<feature type="coiled-coil region" evidence="4">
    <location>
        <begin position="10"/>
        <end position="51"/>
    </location>
</feature>
<keyword evidence="2" id="KW-0597">Phosphoprotein</keyword>
<accession>K7FJL7</accession>
<dbReference type="Ensembl" id="ENSPSIT00000008270.1">
    <property type="protein sequence ID" value="ENSPSIP00000008227.1"/>
    <property type="gene ID" value="ENSPSIG00000007553.1"/>
</dbReference>
<evidence type="ECO:0000256" key="4">
    <source>
        <dbReference type="SAM" id="Coils"/>
    </source>
</evidence>
<evidence type="ECO:0000256" key="1">
    <source>
        <dbReference type="ARBA" id="ARBA00004170"/>
    </source>
</evidence>
<dbReference type="AlphaFoldDB" id="K7FJL7"/>
<dbReference type="PANTHER" id="PTHR28664:SF2">
    <property type="entry name" value="BRAIN-ENRICHED GUANYLATE KINASE-ASSOCIATED PROTEIN"/>
    <property type="match status" value="1"/>
</dbReference>
<keyword evidence="7" id="KW-1185">Reference proteome</keyword>
<name>K7FJL7_PELSI</name>
<dbReference type="EMBL" id="AGCU01164455">
    <property type="status" value="NOT_ANNOTATED_CDS"/>
    <property type="molecule type" value="Genomic_DNA"/>
</dbReference>
<dbReference type="GeneTree" id="ENSGT00940000161760"/>
<protein>
    <submittedName>
        <fullName evidence="6">Brain enriched guanylate kinase associated</fullName>
    </submittedName>
</protein>
<comment type="subcellular location">
    <subcellularLocation>
        <location evidence="1">Membrane</location>
        <topology evidence="1">Peripheral membrane protein</topology>
    </subcellularLocation>
</comment>
<dbReference type="GO" id="GO:0016020">
    <property type="term" value="C:membrane"/>
    <property type="evidence" value="ECO:0007669"/>
    <property type="project" value="UniProtKB-SubCell"/>
</dbReference>
<feature type="region of interest" description="Disordered" evidence="5">
    <location>
        <begin position="168"/>
        <end position="195"/>
    </location>
</feature>
<dbReference type="STRING" id="13735.ENSPSIP00000008227"/>
<dbReference type="InterPro" id="IPR043441">
    <property type="entry name" value="Tjap1/BEGAIN"/>
</dbReference>
<evidence type="ECO:0000256" key="5">
    <source>
        <dbReference type="SAM" id="MobiDB-lite"/>
    </source>
</evidence>
<keyword evidence="3" id="KW-0472">Membrane</keyword>
<evidence type="ECO:0000313" key="6">
    <source>
        <dbReference type="Ensembl" id="ENSPSIP00000008227.1"/>
    </source>
</evidence>
<reference evidence="7" key="2">
    <citation type="journal article" date="2013" name="Nat. Genet.">
        <title>The draft genomes of soft-shell turtle and green sea turtle yield insights into the development and evolution of the turtle-specific body plan.</title>
        <authorList>
            <person name="Wang Z."/>
            <person name="Pascual-Anaya J."/>
            <person name="Zadissa A."/>
            <person name="Li W."/>
            <person name="Niimura Y."/>
            <person name="Huang Z."/>
            <person name="Li C."/>
            <person name="White S."/>
            <person name="Xiong Z."/>
            <person name="Fang D."/>
            <person name="Wang B."/>
            <person name="Ming Y."/>
            <person name="Chen Y."/>
            <person name="Zheng Y."/>
            <person name="Kuraku S."/>
            <person name="Pignatelli M."/>
            <person name="Herrero J."/>
            <person name="Beal K."/>
            <person name="Nozawa M."/>
            <person name="Li Q."/>
            <person name="Wang J."/>
            <person name="Zhang H."/>
            <person name="Yu L."/>
            <person name="Shigenobu S."/>
            <person name="Wang J."/>
            <person name="Liu J."/>
            <person name="Flicek P."/>
            <person name="Searle S."/>
            <person name="Wang J."/>
            <person name="Kuratani S."/>
            <person name="Yin Y."/>
            <person name="Aken B."/>
            <person name="Zhang G."/>
            <person name="Irie N."/>
        </authorList>
    </citation>
    <scope>NUCLEOTIDE SEQUENCE [LARGE SCALE GENOMIC DNA]</scope>
    <source>
        <strain evidence="7">Daiwa-1</strain>
    </source>
</reference>
<dbReference type="EMBL" id="AGCU01164453">
    <property type="status" value="NOT_ANNOTATED_CDS"/>
    <property type="molecule type" value="Genomic_DNA"/>
</dbReference>
<dbReference type="OMA" id="RINQDME"/>
<feature type="compositionally biased region" description="Low complexity" evidence="5">
    <location>
        <begin position="168"/>
        <end position="177"/>
    </location>
</feature>
<evidence type="ECO:0000256" key="3">
    <source>
        <dbReference type="ARBA" id="ARBA00023136"/>
    </source>
</evidence>
<proteinExistence type="predicted"/>
<reference evidence="6" key="4">
    <citation type="submission" date="2025-09" db="UniProtKB">
        <authorList>
            <consortium name="Ensembl"/>
        </authorList>
    </citation>
    <scope>IDENTIFICATION</scope>
</reference>
<evidence type="ECO:0000313" key="7">
    <source>
        <dbReference type="Proteomes" id="UP000007267"/>
    </source>
</evidence>
<sequence length="576" mass="65543">MLETEFDSTRQYLEIELRRAQEELEKVTEKLRRIQNNYLALQRINQDLEDKLYRMGQHYEEEKRALSHEIIALNNHLIEAKVTIDKLSEDNELYRKDCNLAAQLLQCSKNYDRAHKLSELPSDFQERVSLHLEKHGCSLSVPLCHTSFADNIPTCVIAKVLEKPDPTSLSSHLSSTSARDRSFQDSDGKLGQRPQYKSDIYCSDTALYCPEERRRERRQSVDMQVKDVGFLRSQNSTDSTVEEDGFHSSFSHEAFQEYVTSLPTSSSYSSFSVTSEEKENAQASTLTASQQAIYLSSRDEMFERKSCSSYDHQGSPRFAKSKSVQQMELADNNENSPTFTRTLPPYANEPFHFSAITTQQALATQKMRNDCRSTHLSEEDLPGRWRQLSVEDIGAYSYRNTGRLSPCSFSEQYYSSPIKKAESRTSPIYAAYKGDSFSEGEDICQSRLVDSCFLRTDSGLNIDISTSCKQDKLPSYKTKEPRDQKNDRITMQLCSSKNIESSPVLKREYVDVSPNSSAESLNQSSVEASEIHQSSMEQGNHSGLHSKQQQFQRTGSTGLSRKDSLTKAQLYGTLLN</sequence>
<feature type="compositionally biased region" description="Polar residues" evidence="5">
    <location>
        <begin position="515"/>
        <end position="559"/>
    </location>
</feature>
<keyword evidence="4" id="KW-0175">Coiled coil</keyword>
<reference evidence="6" key="3">
    <citation type="submission" date="2025-08" db="UniProtKB">
        <authorList>
            <consortium name="Ensembl"/>
        </authorList>
    </citation>
    <scope>IDENTIFICATION</scope>
</reference>